<organism evidence="4 5">
    <name type="scientific">Eucalyptus globulus</name>
    <name type="common">Tasmanian blue gum</name>
    <dbReference type="NCBI Taxonomy" id="34317"/>
    <lineage>
        <taxon>Eukaryota</taxon>
        <taxon>Viridiplantae</taxon>
        <taxon>Streptophyta</taxon>
        <taxon>Embryophyta</taxon>
        <taxon>Tracheophyta</taxon>
        <taxon>Spermatophyta</taxon>
        <taxon>Magnoliopsida</taxon>
        <taxon>eudicotyledons</taxon>
        <taxon>Gunneridae</taxon>
        <taxon>Pentapetalae</taxon>
        <taxon>rosids</taxon>
        <taxon>malvids</taxon>
        <taxon>Myrtales</taxon>
        <taxon>Myrtaceae</taxon>
        <taxon>Myrtoideae</taxon>
        <taxon>Eucalypteae</taxon>
        <taxon>Eucalyptus</taxon>
    </lineage>
</organism>
<evidence type="ECO:0000313" key="5">
    <source>
        <dbReference type="Proteomes" id="UP001634007"/>
    </source>
</evidence>
<keyword evidence="5" id="KW-1185">Reference proteome</keyword>
<feature type="compositionally biased region" description="Polar residues" evidence="1">
    <location>
        <begin position="34"/>
        <end position="45"/>
    </location>
</feature>
<evidence type="ECO:0000256" key="2">
    <source>
        <dbReference type="SAM" id="Phobius"/>
    </source>
</evidence>
<feature type="transmembrane region" description="Helical" evidence="2">
    <location>
        <begin position="616"/>
        <end position="634"/>
    </location>
</feature>
<evidence type="ECO:0000259" key="3">
    <source>
        <dbReference type="Pfam" id="PF13962"/>
    </source>
</evidence>
<sequence>MLGRRQGEESSMDTQRSSTSPERHERRNGKKPSMDTQDSSVLESSAETRIDKRLEGTSTDEASRNGHISISFPDNMSSTNQSKTKEIRIDVRLEGISTDKASQNGLISISFPDNMSSTDQSKTKVMPTPEINEEHRSLFQAVVKGQWKAAEKILDKDPKVMMENVMTVGNKSVSVLEFAVMAAQDHYPLVEKLIDSVDLVHSVDSVHSVHSDPTYKESILRSAYKESILRSALYDAARRGSITMVKALVNKASSLVQENKAGSEYNIVANANIVPNALSYAISNAPMRKEVIWYLARQTKSAPDFNTMSCLILAGHLDIGLFLARKYPEEVTSKDNINRSLLGDLAKMKSYFRSGDRLNFWEKCIYKCIPLCLVNTSFDNPEDTKIARAYKWFKTSLWNHATKPVPFIKRIGESKLRHKRSLEFAEELVLKNKNMKSSEIVKFLLTSGIILDSASRGTHEIVKLCLDHYPELMWDNDFPKELMREVVNGRQVELFRQVNEYNRIPKLSDDIFTNRELMEAVVEWSPRCVSADVPGAAFLLQDELQWFKALEDRSDPSFKTLKFKVLENRGDPSFRSLKLEETKERGGKTYWEIFVEQRQDLLKEAGEWMKNTSSSCSLIATLIIAVAIAAAFTVPGGYDNSTGIPIFLKKDSFMIFAFADALAFFSSVTATVMFLAIVIPCYTFEDILHSLPGKMIMGITSLFLSLVFTLVAFGSGLTIILSERFKWIYILITLLATIPVCFLLYVQFPLYLEMVESIYRPRLYHPLKPRKKRGWDFFNFSPKFFRTKAS</sequence>
<evidence type="ECO:0000313" key="4">
    <source>
        <dbReference type="EMBL" id="KAL3749358.1"/>
    </source>
</evidence>
<feature type="region of interest" description="Disordered" evidence="1">
    <location>
        <begin position="1"/>
        <end position="83"/>
    </location>
</feature>
<keyword evidence="2" id="KW-0472">Membrane</keyword>
<feature type="transmembrane region" description="Helical" evidence="2">
    <location>
        <begin position="727"/>
        <end position="752"/>
    </location>
</feature>
<gene>
    <name evidence="4" type="ORF">ACJRO7_010463</name>
</gene>
<keyword evidence="2" id="KW-1133">Transmembrane helix</keyword>
<accession>A0ABD3LC31</accession>
<feature type="compositionally biased region" description="Polar residues" evidence="1">
    <location>
        <begin position="56"/>
        <end position="82"/>
    </location>
</feature>
<dbReference type="InterPro" id="IPR026961">
    <property type="entry name" value="PGG_dom"/>
</dbReference>
<dbReference type="EMBL" id="JBJKBG010000002">
    <property type="protein sequence ID" value="KAL3749358.1"/>
    <property type="molecule type" value="Genomic_DNA"/>
</dbReference>
<comment type="caution">
    <text evidence="4">The sequence shown here is derived from an EMBL/GenBank/DDBJ whole genome shotgun (WGS) entry which is preliminary data.</text>
</comment>
<feature type="transmembrane region" description="Helical" evidence="2">
    <location>
        <begin position="654"/>
        <end position="684"/>
    </location>
</feature>
<name>A0ABD3LC31_EUCGL</name>
<feature type="transmembrane region" description="Helical" evidence="2">
    <location>
        <begin position="696"/>
        <end position="721"/>
    </location>
</feature>
<feature type="compositionally biased region" description="Basic and acidic residues" evidence="1">
    <location>
        <begin position="46"/>
        <end position="55"/>
    </location>
</feature>
<dbReference type="PANTHER" id="PTHR24177:SF472">
    <property type="entry name" value="PGG DOMAIN-CONTAINING PROTEIN"/>
    <property type="match status" value="1"/>
</dbReference>
<feature type="domain" description="PGG" evidence="3">
    <location>
        <begin position="607"/>
        <end position="719"/>
    </location>
</feature>
<evidence type="ECO:0000256" key="1">
    <source>
        <dbReference type="SAM" id="MobiDB-lite"/>
    </source>
</evidence>
<keyword evidence="2" id="KW-0812">Transmembrane</keyword>
<dbReference type="Gene3D" id="1.25.40.20">
    <property type="entry name" value="Ankyrin repeat-containing domain"/>
    <property type="match status" value="1"/>
</dbReference>
<dbReference type="PANTHER" id="PTHR24177">
    <property type="entry name" value="CASKIN"/>
    <property type="match status" value="1"/>
</dbReference>
<dbReference type="Proteomes" id="UP001634007">
    <property type="component" value="Unassembled WGS sequence"/>
</dbReference>
<proteinExistence type="predicted"/>
<protein>
    <recommendedName>
        <fullName evidence="3">PGG domain-containing protein</fullName>
    </recommendedName>
</protein>
<dbReference type="InterPro" id="IPR036770">
    <property type="entry name" value="Ankyrin_rpt-contain_sf"/>
</dbReference>
<dbReference type="Pfam" id="PF13962">
    <property type="entry name" value="PGG"/>
    <property type="match status" value="1"/>
</dbReference>
<reference evidence="4 5" key="1">
    <citation type="submission" date="2024-11" db="EMBL/GenBank/DDBJ databases">
        <title>Chromosome-level genome assembly of Eucalyptus globulus Labill. provides insights into its genome evolution.</title>
        <authorList>
            <person name="Li X."/>
        </authorList>
    </citation>
    <scope>NUCLEOTIDE SEQUENCE [LARGE SCALE GENOMIC DNA]</scope>
    <source>
        <strain evidence="4">CL2024</strain>
        <tissue evidence="4">Fresh tender leaves</tissue>
    </source>
</reference>
<dbReference type="AlphaFoldDB" id="A0ABD3LC31"/>